<dbReference type="Gene3D" id="1.20.1730.10">
    <property type="entry name" value="Sodium/glucose cotransporter"/>
    <property type="match status" value="1"/>
</dbReference>
<comment type="similarity">
    <text evidence="2 6">Belongs to the sodium:solute symporter (SSF) (TC 2.A.21) family.</text>
</comment>
<dbReference type="InterPro" id="IPR018212">
    <property type="entry name" value="Na/solute_symporter_CS"/>
</dbReference>
<feature type="transmembrane region" description="Helical" evidence="8">
    <location>
        <begin position="12"/>
        <end position="29"/>
    </location>
</feature>
<gene>
    <name evidence="9" type="ORF">O3P69_007341</name>
</gene>
<evidence type="ECO:0000256" key="5">
    <source>
        <dbReference type="ARBA" id="ARBA00023136"/>
    </source>
</evidence>
<sequence length="679" mass="74158">MVGDSRLAWPDILVMCGYFLSVLGVGVWSSRKGQGSTMSGYFLASRNMNWVLVGGSLFASNIGSGHFIGLAGAGAASGVAAHGYEQGAIYGLLLLGWVFVPVYMSAGVYTMPEYLKMRYGGHRIRVTLTCLSLVLYIFTKIAVDLYAGALFIQQAMNQTSQGALYGSVAVLLAVAAVFTIAGGLTTVVYTDLLQTILMVVGALVLAGMSFHAVGGYSNLVENFPYAMPTVVSLDAHNQTCGRPSPYYMNLLRPIDSENHDYPWLGMTFGMAVLQVWYWCTDQVIVQRTLASRSMLHAKGGTILAAYLKFLPLWIMTFPGMAARILYPDRVACATAEQCMAVCGSERGCTNSAYVELVLNLLPAGLRGLMLAVMMAALMSSLTSVFNSASTVVSVDIWRLLRTNGPSWCRGSPSEIEMIVVGRISVVLLVVASVIWIPVIQTSTNTELFNYINTIIAALCSPICALFVLALFCPRVNEQGAFWGLVTGLVVGTGRFLAEFSYAVPPCGSDKPDLRPAFIKNVVGRIHYMHFALLCWWMTALMAYSVSLVTKPIPAERLYRLTFWSRRDPRVRLAKEPSSIQGQDKQPSRGDMENPSSPDQDRNQDTKGVWWWQAVLRVCGSSGAAETEGQGKRAAADLTDEEKAQRAADFLKEPPYWKRVVNINAVICLTLSTFVYGFYA</sequence>
<feature type="transmembrane region" description="Helical" evidence="8">
    <location>
        <begin position="368"/>
        <end position="397"/>
    </location>
</feature>
<feature type="transmembrane region" description="Helical" evidence="8">
    <location>
        <begin position="300"/>
        <end position="321"/>
    </location>
</feature>
<proteinExistence type="inferred from homology"/>
<feature type="transmembrane region" description="Helical" evidence="8">
    <location>
        <begin position="50"/>
        <end position="76"/>
    </location>
</feature>
<dbReference type="InterPro" id="IPR001734">
    <property type="entry name" value="Na/solute_symporter"/>
</dbReference>
<evidence type="ECO:0000256" key="4">
    <source>
        <dbReference type="ARBA" id="ARBA00022989"/>
    </source>
</evidence>
<evidence type="ECO:0000256" key="7">
    <source>
        <dbReference type="SAM" id="MobiDB-lite"/>
    </source>
</evidence>
<feature type="transmembrane region" description="Helical" evidence="8">
    <location>
        <begin position="261"/>
        <end position="279"/>
    </location>
</feature>
<feature type="transmembrane region" description="Helical" evidence="8">
    <location>
        <begin position="196"/>
        <end position="217"/>
    </location>
</feature>
<dbReference type="GO" id="GO:0005886">
    <property type="term" value="C:plasma membrane"/>
    <property type="evidence" value="ECO:0007669"/>
    <property type="project" value="TreeGrafter"/>
</dbReference>
<dbReference type="PROSITE" id="PS50283">
    <property type="entry name" value="NA_SOLUT_SYMP_3"/>
    <property type="match status" value="1"/>
</dbReference>
<dbReference type="GO" id="GO:0005412">
    <property type="term" value="F:D-glucose:sodium symporter activity"/>
    <property type="evidence" value="ECO:0007669"/>
    <property type="project" value="TreeGrafter"/>
</dbReference>
<evidence type="ECO:0000256" key="1">
    <source>
        <dbReference type="ARBA" id="ARBA00004141"/>
    </source>
</evidence>
<keyword evidence="10" id="KW-1185">Reference proteome</keyword>
<dbReference type="PANTHER" id="PTHR11819">
    <property type="entry name" value="SOLUTE CARRIER FAMILY 5"/>
    <property type="match status" value="1"/>
</dbReference>
<feature type="transmembrane region" description="Helical" evidence="8">
    <location>
        <begin position="659"/>
        <end position="678"/>
    </location>
</feature>
<organism evidence="9 10">
    <name type="scientific">Scylla paramamosain</name>
    <name type="common">Mud crab</name>
    <dbReference type="NCBI Taxonomy" id="85552"/>
    <lineage>
        <taxon>Eukaryota</taxon>
        <taxon>Metazoa</taxon>
        <taxon>Ecdysozoa</taxon>
        <taxon>Arthropoda</taxon>
        <taxon>Crustacea</taxon>
        <taxon>Multicrustacea</taxon>
        <taxon>Malacostraca</taxon>
        <taxon>Eumalacostraca</taxon>
        <taxon>Eucarida</taxon>
        <taxon>Decapoda</taxon>
        <taxon>Pleocyemata</taxon>
        <taxon>Brachyura</taxon>
        <taxon>Eubrachyura</taxon>
        <taxon>Portunoidea</taxon>
        <taxon>Portunidae</taxon>
        <taxon>Portuninae</taxon>
        <taxon>Scylla</taxon>
    </lineage>
</organism>
<accession>A0AAW0V2X5</accession>
<dbReference type="Pfam" id="PF00474">
    <property type="entry name" value="SSF"/>
    <property type="match status" value="1"/>
</dbReference>
<comment type="subcellular location">
    <subcellularLocation>
        <location evidence="1">Membrane</location>
        <topology evidence="1">Multi-pass membrane protein</topology>
    </subcellularLocation>
</comment>
<feature type="region of interest" description="Disordered" evidence="7">
    <location>
        <begin position="572"/>
        <end position="603"/>
    </location>
</feature>
<reference evidence="9 10" key="1">
    <citation type="submission" date="2023-03" db="EMBL/GenBank/DDBJ databases">
        <title>High-quality genome of Scylla paramamosain provides insights in environmental adaptation.</title>
        <authorList>
            <person name="Zhang L."/>
        </authorList>
    </citation>
    <scope>NUCLEOTIDE SEQUENCE [LARGE SCALE GENOMIC DNA]</scope>
    <source>
        <strain evidence="9">LZ_2023a</strain>
        <tissue evidence="9">Muscle</tissue>
    </source>
</reference>
<dbReference type="PROSITE" id="PS00457">
    <property type="entry name" value="NA_SOLUT_SYMP_2"/>
    <property type="match status" value="1"/>
</dbReference>
<dbReference type="EMBL" id="JARAKH010000002">
    <property type="protein sequence ID" value="KAK8406694.1"/>
    <property type="molecule type" value="Genomic_DNA"/>
</dbReference>
<feature type="transmembrane region" description="Helical" evidence="8">
    <location>
        <begin position="164"/>
        <end position="189"/>
    </location>
</feature>
<evidence type="ECO:0000313" key="9">
    <source>
        <dbReference type="EMBL" id="KAK8406694.1"/>
    </source>
</evidence>
<evidence type="ECO:0000256" key="8">
    <source>
        <dbReference type="SAM" id="Phobius"/>
    </source>
</evidence>
<protein>
    <submittedName>
        <fullName evidence="9">Uncharacterized protein</fullName>
    </submittedName>
</protein>
<feature type="transmembrane region" description="Helical" evidence="8">
    <location>
        <begin position="418"/>
        <end position="438"/>
    </location>
</feature>
<comment type="caution">
    <text evidence="9">The sequence shown here is derived from an EMBL/GenBank/DDBJ whole genome shotgun (WGS) entry which is preliminary data.</text>
</comment>
<feature type="transmembrane region" description="Helical" evidence="8">
    <location>
        <begin position="88"/>
        <end position="109"/>
    </location>
</feature>
<keyword evidence="5 8" id="KW-0472">Membrane</keyword>
<dbReference type="AlphaFoldDB" id="A0AAW0V2X5"/>
<name>A0AAW0V2X5_SCYPA</name>
<keyword evidence="3 8" id="KW-0812">Transmembrane</keyword>
<evidence type="ECO:0000256" key="2">
    <source>
        <dbReference type="ARBA" id="ARBA00006434"/>
    </source>
</evidence>
<keyword evidence="4 8" id="KW-1133">Transmembrane helix</keyword>
<evidence type="ECO:0000313" key="10">
    <source>
        <dbReference type="Proteomes" id="UP001487740"/>
    </source>
</evidence>
<feature type="transmembrane region" description="Helical" evidence="8">
    <location>
        <begin position="479"/>
        <end position="497"/>
    </location>
</feature>
<dbReference type="Proteomes" id="UP001487740">
    <property type="component" value="Unassembled WGS sequence"/>
</dbReference>
<dbReference type="NCBIfam" id="TIGR00813">
    <property type="entry name" value="sss"/>
    <property type="match status" value="1"/>
</dbReference>
<evidence type="ECO:0000256" key="3">
    <source>
        <dbReference type="ARBA" id="ARBA00022692"/>
    </source>
</evidence>
<feature type="transmembrane region" description="Helical" evidence="8">
    <location>
        <begin position="527"/>
        <end position="549"/>
    </location>
</feature>
<feature type="transmembrane region" description="Helical" evidence="8">
    <location>
        <begin position="130"/>
        <end position="152"/>
    </location>
</feature>
<feature type="transmembrane region" description="Helical" evidence="8">
    <location>
        <begin position="450"/>
        <end position="472"/>
    </location>
</feature>
<dbReference type="PANTHER" id="PTHR11819:SF195">
    <property type="entry name" value="SODIUM_GLUCOSE COTRANSPORTER 4"/>
    <property type="match status" value="1"/>
</dbReference>
<evidence type="ECO:0000256" key="6">
    <source>
        <dbReference type="RuleBase" id="RU362091"/>
    </source>
</evidence>
<dbReference type="InterPro" id="IPR038377">
    <property type="entry name" value="Na/Glc_symporter_sf"/>
</dbReference>